<organism evidence="3 4">
    <name type="scientific">Umezawaea tangerina</name>
    <dbReference type="NCBI Taxonomy" id="84725"/>
    <lineage>
        <taxon>Bacteria</taxon>
        <taxon>Bacillati</taxon>
        <taxon>Actinomycetota</taxon>
        <taxon>Actinomycetes</taxon>
        <taxon>Pseudonocardiales</taxon>
        <taxon>Pseudonocardiaceae</taxon>
        <taxon>Umezawaea</taxon>
    </lineage>
</organism>
<dbReference type="PANTHER" id="PTHR43581">
    <property type="entry name" value="ATP/GTP PHOSPHATASE"/>
    <property type="match status" value="1"/>
</dbReference>
<dbReference type="GO" id="GO:0005524">
    <property type="term" value="F:ATP binding"/>
    <property type="evidence" value="ECO:0007669"/>
    <property type="project" value="InterPro"/>
</dbReference>
<keyword evidence="3" id="KW-0378">Hydrolase</keyword>
<name>A0A2T0TGR5_9PSEU</name>
<dbReference type="SUPFAM" id="SSF52540">
    <property type="entry name" value="P-loop containing nucleoside triphosphate hydrolases"/>
    <property type="match status" value="1"/>
</dbReference>
<dbReference type="AlphaFoldDB" id="A0A2T0TGR5"/>
<dbReference type="EMBL" id="PVTF01000002">
    <property type="protein sequence ID" value="PRY44902.1"/>
    <property type="molecule type" value="Genomic_DNA"/>
</dbReference>
<dbReference type="Pfam" id="PF13304">
    <property type="entry name" value="AAA_21"/>
    <property type="match status" value="1"/>
</dbReference>
<comment type="caution">
    <text evidence="3">The sequence shown here is derived from an EMBL/GenBank/DDBJ whole genome shotgun (WGS) entry which is preliminary data.</text>
</comment>
<proteinExistence type="predicted"/>
<keyword evidence="3" id="KW-0540">Nuclease</keyword>
<feature type="domain" description="ATPase AAA-type core" evidence="2">
    <location>
        <begin position="51"/>
        <end position="412"/>
    </location>
</feature>
<evidence type="ECO:0000313" key="4">
    <source>
        <dbReference type="Proteomes" id="UP000239494"/>
    </source>
</evidence>
<dbReference type="GO" id="GO:0004519">
    <property type="term" value="F:endonuclease activity"/>
    <property type="evidence" value="ECO:0007669"/>
    <property type="project" value="UniProtKB-KW"/>
</dbReference>
<dbReference type="InterPro" id="IPR051396">
    <property type="entry name" value="Bact_Antivir_Def_Nuclease"/>
</dbReference>
<dbReference type="GO" id="GO:0016887">
    <property type="term" value="F:ATP hydrolysis activity"/>
    <property type="evidence" value="ECO:0007669"/>
    <property type="project" value="InterPro"/>
</dbReference>
<dbReference type="Proteomes" id="UP000239494">
    <property type="component" value="Unassembled WGS sequence"/>
</dbReference>
<evidence type="ECO:0000313" key="3">
    <source>
        <dbReference type="EMBL" id="PRY44902.1"/>
    </source>
</evidence>
<dbReference type="PANTHER" id="PTHR43581:SF4">
    <property type="entry name" value="ATP_GTP PHOSPHATASE"/>
    <property type="match status" value="1"/>
</dbReference>
<sequence length="786" mass="87451">MFISAVYVRFFRSFNYDYLRKTHEGFSPYPWDVLPGDLKYPFVKVDLEKSVTTVVGANESGKSQLLHAIKCALTGNDIGLGDFCRYSQFFAVDDNMSPPDFGLELSGLDAEERSAVSKALKAKLPAMSERFCLFRFGGRPPVVFIPDQEDWRQVEVKSREVLDALLPKSFEIDSNVALPDSVPLHYLAEDEHSFRTAPRRLRRGFIRKVMDNAAEWFGQQPEAQQARHPAEGAFNEANKSSEEHEKQLRLADKLLLEVAGVSRTAFAQLLAAVDDDDDGYANGVVAQINKRLAAKLNLTKWWSQDHHFQLLLTLRDQDLVFTIRDRTGTEYSAGERSMGLRYFLSYFIQYQSHDKPEAGKCEILLMDEPDAYLSSAGQQDLLRIFEDFANPEDPQRTPCQVVYVTHSPFLIDKNHGERIRVLEKGEGDEGTRVVRNAVQNHYEPLRSAFGSFVAETTFISNCNLMLEGQADQVLIAGMSARLRRIDPDPLTNIDLNAVTLVPAGGAGNVPYLVYLARGRDVEKPAVIVLLDSDEAGDAAVGDLEQGHRGKRLIDKKFVLQLGDLHSGEIPTGNPAGLAAIEDLVPLEVAVQAVRKYGAAFLSPDKAAQLKALTVDDVVYEPQADTHQALQKAARGKVPDLGLAKVGFARCVLDVVNNELPVEEAHTVDANFRALFTELGRLQREAMREFTADKTGTKVKRLKDSFLLDHPDTATKAQAAMLLEEVTASLDNSADADDLRNHMLRIKRNHQLDGRTSDSIANYPGFKEDLAKLAYALVNDVQVDSKT</sequence>
<dbReference type="RefSeq" id="WP_170155748.1">
    <property type="nucleotide sequence ID" value="NZ_PVTF01000002.1"/>
</dbReference>
<feature type="region of interest" description="Disordered" evidence="1">
    <location>
        <begin position="220"/>
        <end position="242"/>
    </location>
</feature>
<protein>
    <submittedName>
        <fullName evidence="3">Putative ATP-dependent endonuclease of OLD family</fullName>
    </submittedName>
</protein>
<dbReference type="InterPro" id="IPR003959">
    <property type="entry name" value="ATPase_AAA_core"/>
</dbReference>
<keyword evidence="4" id="KW-1185">Reference proteome</keyword>
<evidence type="ECO:0000259" key="2">
    <source>
        <dbReference type="Pfam" id="PF13304"/>
    </source>
</evidence>
<accession>A0A2T0TGR5</accession>
<reference evidence="3 4" key="1">
    <citation type="submission" date="2018-03" db="EMBL/GenBank/DDBJ databases">
        <title>Genomic Encyclopedia of Archaeal and Bacterial Type Strains, Phase II (KMG-II): from individual species to whole genera.</title>
        <authorList>
            <person name="Goeker M."/>
        </authorList>
    </citation>
    <scope>NUCLEOTIDE SEQUENCE [LARGE SCALE GENOMIC DNA]</scope>
    <source>
        <strain evidence="3 4">DSM 44720</strain>
    </source>
</reference>
<dbReference type="Gene3D" id="3.40.50.300">
    <property type="entry name" value="P-loop containing nucleotide triphosphate hydrolases"/>
    <property type="match status" value="1"/>
</dbReference>
<dbReference type="CDD" id="cd00267">
    <property type="entry name" value="ABC_ATPase"/>
    <property type="match status" value="1"/>
</dbReference>
<evidence type="ECO:0000256" key="1">
    <source>
        <dbReference type="SAM" id="MobiDB-lite"/>
    </source>
</evidence>
<gene>
    <name evidence="3" type="ORF">CLV43_102467</name>
</gene>
<keyword evidence="3" id="KW-0255">Endonuclease</keyword>
<dbReference type="InterPro" id="IPR027417">
    <property type="entry name" value="P-loop_NTPase"/>
</dbReference>